<keyword evidence="12" id="KW-1185">Reference proteome</keyword>
<proteinExistence type="inferred from homology"/>
<keyword evidence="9" id="KW-1133">Transmembrane helix</keyword>
<keyword evidence="5" id="KW-0833">Ubl conjugation pathway</keyword>
<reference evidence="11 12" key="1">
    <citation type="submission" date="2018-11" db="EMBL/GenBank/DDBJ databases">
        <title>Genome sequence of Apiotrichum porosum DSM 27194.</title>
        <authorList>
            <person name="Aliyu H."/>
            <person name="Gorte O."/>
            <person name="Ochsenreither K."/>
        </authorList>
    </citation>
    <scope>NUCLEOTIDE SEQUENCE [LARGE SCALE GENOMIC DNA]</scope>
    <source>
        <strain evidence="11 12">DSM 27194</strain>
    </source>
</reference>
<evidence type="ECO:0000256" key="2">
    <source>
        <dbReference type="ARBA" id="ARBA00009085"/>
    </source>
</evidence>
<evidence type="ECO:0000256" key="3">
    <source>
        <dbReference type="ARBA" id="ARBA00012759"/>
    </source>
</evidence>
<comment type="catalytic activity">
    <reaction evidence="1">
        <text>Thiol-dependent hydrolysis of ester, thioester, amide, peptide and isopeptide bonds formed by the C-terminal Gly of ubiquitin (a 76-residue protein attached to proteins as an intracellular targeting signal).</text>
        <dbReference type="EC" id="3.4.19.12"/>
    </reaction>
</comment>
<keyword evidence="6" id="KW-0378">Hydrolase</keyword>
<evidence type="ECO:0000256" key="5">
    <source>
        <dbReference type="ARBA" id="ARBA00022786"/>
    </source>
</evidence>
<dbReference type="EMBL" id="RSCE01000012">
    <property type="protein sequence ID" value="RSH78636.1"/>
    <property type="molecule type" value="Genomic_DNA"/>
</dbReference>
<dbReference type="Pfam" id="PF00443">
    <property type="entry name" value="UCH"/>
    <property type="match status" value="1"/>
</dbReference>
<evidence type="ECO:0000256" key="4">
    <source>
        <dbReference type="ARBA" id="ARBA00022670"/>
    </source>
</evidence>
<feature type="domain" description="USP" evidence="10">
    <location>
        <begin position="76"/>
        <end position="522"/>
    </location>
</feature>
<dbReference type="Gene3D" id="3.90.70.10">
    <property type="entry name" value="Cysteine proteinases"/>
    <property type="match status" value="1"/>
</dbReference>
<dbReference type="PROSITE" id="PS50235">
    <property type="entry name" value="USP_3"/>
    <property type="match status" value="1"/>
</dbReference>
<dbReference type="InterPro" id="IPR050164">
    <property type="entry name" value="Peptidase_C19"/>
</dbReference>
<dbReference type="GO" id="GO:0016579">
    <property type="term" value="P:protein deubiquitination"/>
    <property type="evidence" value="ECO:0007669"/>
    <property type="project" value="InterPro"/>
</dbReference>
<dbReference type="GO" id="GO:0005634">
    <property type="term" value="C:nucleus"/>
    <property type="evidence" value="ECO:0007669"/>
    <property type="project" value="TreeGrafter"/>
</dbReference>
<dbReference type="InterPro" id="IPR038765">
    <property type="entry name" value="Papain-like_cys_pep_sf"/>
</dbReference>
<dbReference type="InterPro" id="IPR028889">
    <property type="entry name" value="USP"/>
</dbReference>
<dbReference type="STRING" id="105984.A0A427XIJ3"/>
<feature type="region of interest" description="Disordered" evidence="8">
    <location>
        <begin position="49"/>
        <end position="73"/>
    </location>
</feature>
<evidence type="ECO:0000313" key="11">
    <source>
        <dbReference type="EMBL" id="RSH78636.1"/>
    </source>
</evidence>
<comment type="similarity">
    <text evidence="2">Belongs to the peptidase C19 family.</text>
</comment>
<evidence type="ECO:0000256" key="7">
    <source>
        <dbReference type="ARBA" id="ARBA00022807"/>
    </source>
</evidence>
<feature type="region of interest" description="Disordered" evidence="8">
    <location>
        <begin position="200"/>
        <end position="237"/>
    </location>
</feature>
<keyword evidence="7" id="KW-0788">Thiol protease</keyword>
<name>A0A427XIJ3_9TREE</name>
<feature type="region of interest" description="Disordered" evidence="8">
    <location>
        <begin position="553"/>
        <end position="585"/>
    </location>
</feature>
<dbReference type="PANTHER" id="PTHR24006">
    <property type="entry name" value="UBIQUITIN CARBOXYL-TERMINAL HYDROLASE"/>
    <property type="match status" value="1"/>
</dbReference>
<dbReference type="GO" id="GO:0004843">
    <property type="term" value="F:cysteine-type deubiquitinase activity"/>
    <property type="evidence" value="ECO:0007669"/>
    <property type="project" value="UniProtKB-EC"/>
</dbReference>
<dbReference type="GO" id="GO:0006508">
    <property type="term" value="P:proteolysis"/>
    <property type="evidence" value="ECO:0007669"/>
    <property type="project" value="UniProtKB-KW"/>
</dbReference>
<gene>
    <name evidence="11" type="ORF">EHS24_002365</name>
</gene>
<dbReference type="AlphaFoldDB" id="A0A427XIJ3"/>
<evidence type="ECO:0000256" key="1">
    <source>
        <dbReference type="ARBA" id="ARBA00000707"/>
    </source>
</evidence>
<dbReference type="InterPro" id="IPR001394">
    <property type="entry name" value="Peptidase_C19_UCH"/>
</dbReference>
<dbReference type="Proteomes" id="UP000279236">
    <property type="component" value="Unassembled WGS sequence"/>
</dbReference>
<keyword evidence="9" id="KW-0812">Transmembrane</keyword>
<dbReference type="CDD" id="cd02662">
    <property type="entry name" value="Peptidase_C19F"/>
    <property type="match status" value="1"/>
</dbReference>
<feature type="compositionally biased region" description="Low complexity" evidence="8">
    <location>
        <begin position="217"/>
        <end position="231"/>
    </location>
</feature>
<evidence type="ECO:0000313" key="12">
    <source>
        <dbReference type="Proteomes" id="UP000279236"/>
    </source>
</evidence>
<evidence type="ECO:0000256" key="6">
    <source>
        <dbReference type="ARBA" id="ARBA00022801"/>
    </source>
</evidence>
<dbReference type="InterPro" id="IPR018200">
    <property type="entry name" value="USP_CS"/>
</dbReference>
<organism evidence="11 12">
    <name type="scientific">Apiotrichum porosum</name>
    <dbReference type="NCBI Taxonomy" id="105984"/>
    <lineage>
        <taxon>Eukaryota</taxon>
        <taxon>Fungi</taxon>
        <taxon>Dikarya</taxon>
        <taxon>Basidiomycota</taxon>
        <taxon>Agaricomycotina</taxon>
        <taxon>Tremellomycetes</taxon>
        <taxon>Trichosporonales</taxon>
        <taxon>Trichosporonaceae</taxon>
        <taxon>Apiotrichum</taxon>
    </lineage>
</organism>
<evidence type="ECO:0000256" key="8">
    <source>
        <dbReference type="SAM" id="MobiDB-lite"/>
    </source>
</evidence>
<feature type="compositionally biased region" description="Low complexity" evidence="8">
    <location>
        <begin position="558"/>
        <end position="572"/>
    </location>
</feature>
<dbReference type="OrthoDB" id="2020758at2759"/>
<accession>A0A427XIJ3</accession>
<sequence>MVPPHDTAALLPYIVAALVLAFTVIMGGLFAAGLTPSIPGLPGLPSLPRAGASPVSNGGARGGSHPPPIDPGDKYPGMVNLSGTLCYMNSVLQAFASLPTQLAHLERIVSLAINADVPTPVTDALLDLLTELNTGHARTPPALRPHALIAALSALPQVRRLLATREQQDAHELFVVLAEAVSDEATKVVKEIARTRGLGQALDFSPPTREPSPSPPASISSSSWTSSRAPSVAPTVRAPFRRPESGLAQPWEGLLARRRVCRRCGYSDVIRTDTLGGMELPIPKSGDATLDECISEYLAPEALEGVTCDMCTLRATAEKYAAKAATQPVSEAESAAGKKKRATVIRTAKRLAAMVDAGVPALDTPNVKWETVRTDTIRETAVTRAPRTLRFLFVRSEYTPYGQLLKKTARIAYPLMFDMGPHMARGVWEPRPESLNVAGMIKAGAGAGPAPRALYRLQSVILHYGYTHSSGHYVAIRRKPNAPLGVPGKGWLRISDADVDEVGADELAATRGQVFMLFYERVDLPKNVEAMINAPTENNHVDSTVGGARYLGEVDSMPGTPAEPASTAPSAALDLPTENGIDSLS</sequence>
<evidence type="ECO:0000256" key="9">
    <source>
        <dbReference type="SAM" id="Phobius"/>
    </source>
</evidence>
<dbReference type="PROSITE" id="PS00973">
    <property type="entry name" value="USP_2"/>
    <property type="match status" value="1"/>
</dbReference>
<protein>
    <recommendedName>
        <fullName evidence="3">ubiquitinyl hydrolase 1</fullName>
        <ecNumber evidence="3">3.4.19.12</ecNumber>
    </recommendedName>
</protein>
<dbReference type="GO" id="GO:0005829">
    <property type="term" value="C:cytosol"/>
    <property type="evidence" value="ECO:0007669"/>
    <property type="project" value="TreeGrafter"/>
</dbReference>
<dbReference type="RefSeq" id="XP_028473783.1">
    <property type="nucleotide sequence ID" value="XM_028618105.1"/>
</dbReference>
<dbReference type="SUPFAM" id="SSF54001">
    <property type="entry name" value="Cysteine proteinases"/>
    <property type="match status" value="1"/>
</dbReference>
<evidence type="ECO:0000259" key="10">
    <source>
        <dbReference type="PROSITE" id="PS50235"/>
    </source>
</evidence>
<feature type="transmembrane region" description="Helical" evidence="9">
    <location>
        <begin position="12"/>
        <end position="34"/>
    </location>
</feature>
<keyword evidence="4" id="KW-0645">Protease</keyword>
<dbReference type="PANTHER" id="PTHR24006:SF888">
    <property type="entry name" value="UBIQUITIN CARBOXYL-TERMINAL HYDROLASE 30"/>
    <property type="match status" value="1"/>
</dbReference>
<dbReference type="EC" id="3.4.19.12" evidence="3"/>
<comment type="caution">
    <text evidence="11">The sequence shown here is derived from an EMBL/GenBank/DDBJ whole genome shotgun (WGS) entry which is preliminary data.</text>
</comment>
<keyword evidence="9" id="KW-0472">Membrane</keyword>
<dbReference type="GeneID" id="39586908"/>